<feature type="transmembrane region" description="Helical" evidence="1">
    <location>
        <begin position="330"/>
        <end position="358"/>
    </location>
</feature>
<organism evidence="4 5">
    <name type="scientific">Flavobacterium keumense</name>
    <dbReference type="NCBI Taxonomy" id="1306518"/>
    <lineage>
        <taxon>Bacteria</taxon>
        <taxon>Pseudomonadati</taxon>
        <taxon>Bacteroidota</taxon>
        <taxon>Flavobacteriia</taxon>
        <taxon>Flavobacteriales</taxon>
        <taxon>Flavobacteriaceae</taxon>
        <taxon>Flavobacterium</taxon>
    </lineage>
</organism>
<keyword evidence="2" id="KW-0732">Signal</keyword>
<evidence type="ECO:0000313" key="4">
    <source>
        <dbReference type="EMBL" id="WGK95710.1"/>
    </source>
</evidence>
<accession>A0ABY8N7R6</accession>
<name>A0ABY8N7R6_9FLAO</name>
<dbReference type="Pfam" id="PF13387">
    <property type="entry name" value="Lnb_N"/>
    <property type="match status" value="1"/>
</dbReference>
<keyword evidence="1" id="KW-1133">Transmembrane helix</keyword>
<keyword evidence="5" id="KW-1185">Reference proteome</keyword>
<keyword evidence="1" id="KW-0812">Transmembrane</keyword>
<feature type="transmembrane region" description="Helical" evidence="1">
    <location>
        <begin position="249"/>
        <end position="267"/>
    </location>
</feature>
<dbReference type="EMBL" id="CP092332">
    <property type="protein sequence ID" value="WGK95710.1"/>
    <property type="molecule type" value="Genomic_DNA"/>
</dbReference>
<evidence type="ECO:0000256" key="1">
    <source>
        <dbReference type="SAM" id="Phobius"/>
    </source>
</evidence>
<evidence type="ECO:0000256" key="2">
    <source>
        <dbReference type="SAM" id="SignalP"/>
    </source>
</evidence>
<protein>
    <submittedName>
        <fullName evidence="4">DUF4105 domain-containing protein</fullName>
    </submittedName>
</protein>
<evidence type="ECO:0000313" key="5">
    <source>
        <dbReference type="Proteomes" id="UP001232117"/>
    </source>
</evidence>
<evidence type="ECO:0000259" key="3">
    <source>
        <dbReference type="Pfam" id="PF13387"/>
    </source>
</evidence>
<feature type="transmembrane region" description="Helical" evidence="1">
    <location>
        <begin position="274"/>
        <end position="293"/>
    </location>
</feature>
<reference evidence="4 5" key="1">
    <citation type="submission" date="2023-06" db="EMBL/GenBank/DDBJ databases">
        <title>Complete Genome Sequence of Flavobacterium keumense K3R-10.</title>
        <authorList>
            <person name="Jeong H."/>
            <person name="Jhang S.Y."/>
            <person name="Kim J.N."/>
        </authorList>
    </citation>
    <scope>NUCLEOTIDE SEQUENCE [LARGE SCALE GENOMIC DNA]</scope>
    <source>
        <strain evidence="4 5">K3R-10</strain>
    </source>
</reference>
<dbReference type="InterPro" id="IPR025178">
    <property type="entry name" value="Lnb_N"/>
</dbReference>
<feature type="chain" id="PRO_5046762569" evidence="2">
    <location>
        <begin position="25"/>
        <end position="368"/>
    </location>
</feature>
<proteinExistence type="predicted"/>
<gene>
    <name evidence="4" type="ORF">MG292_05735</name>
</gene>
<keyword evidence="1" id="KW-0472">Membrane</keyword>
<feature type="signal peptide" evidence="2">
    <location>
        <begin position="1"/>
        <end position="24"/>
    </location>
</feature>
<dbReference type="Proteomes" id="UP001232117">
    <property type="component" value="Chromosome"/>
</dbReference>
<feature type="domain" description="Lnb N-terminal periplasmic" evidence="3">
    <location>
        <begin position="33"/>
        <end position="165"/>
    </location>
</feature>
<sequence>MKYSVLKKTVFFTLFALSLQISFAQNITLSKEAKASVLTCGTSNEIYALFGHTAIRITDTINGIDVVYNYGAFDFSTSNFAMKFVKGNLHYFAVANSYADFIANYTFEKRSVYEQVLNISAAQKQRLFDNLNQSLQLENREYIYKFIDQNCTSMAVDALNRSLNQKVIVKKGDTDKSYRTILYPYFNHHFYEQLGTSILFGTKTDQLGTSIFLPFELQKSLNQIKLNQHPIVKENKTVLEFEPEPNSSWWNNPYTYLLFLGLILILNKSSIDKIYLITMAFLGMVFAFLGMYSTHLELANNYNILLFNPSLIALLYFAKANNIKGIQYTFWFNLVALVIYTLIIINKAHLWIVTPLIITNGLILKRRF</sequence>
<feature type="transmembrane region" description="Helical" evidence="1">
    <location>
        <begin position="299"/>
        <end position="318"/>
    </location>
</feature>